<keyword evidence="3" id="KW-0560">Oxidoreductase</keyword>
<dbReference type="PANTHER" id="PTHR48075:SF9">
    <property type="entry name" value="3-HYDROXYBUTYRYL-COA DEHYDROGENASE"/>
    <property type="match status" value="1"/>
</dbReference>
<dbReference type="SUPFAM" id="SSF51735">
    <property type="entry name" value="NAD(P)-binding Rossmann-fold domains"/>
    <property type="match status" value="1"/>
</dbReference>
<dbReference type="RefSeq" id="WP_277192459.1">
    <property type="nucleotide sequence ID" value="NZ_JAROAV010000031.1"/>
</dbReference>
<dbReference type="Pfam" id="PF02737">
    <property type="entry name" value="3HCDH_N"/>
    <property type="match status" value="1"/>
</dbReference>
<dbReference type="InterPro" id="IPR006176">
    <property type="entry name" value="3-OHacyl-CoA_DH_NAD-bd"/>
</dbReference>
<comment type="pathway">
    <text evidence="1">Lipid metabolism; butanoate metabolism.</text>
</comment>
<organism evidence="6 7">
    <name type="scientific">Luteipulveratus flavus</name>
    <dbReference type="NCBI Taxonomy" id="3031728"/>
    <lineage>
        <taxon>Bacteria</taxon>
        <taxon>Bacillati</taxon>
        <taxon>Actinomycetota</taxon>
        <taxon>Actinomycetes</taxon>
        <taxon>Micrococcales</taxon>
        <taxon>Dermacoccaceae</taxon>
        <taxon>Luteipulveratus</taxon>
    </lineage>
</organism>
<evidence type="ECO:0000259" key="4">
    <source>
        <dbReference type="Pfam" id="PF00725"/>
    </source>
</evidence>
<dbReference type="Proteomes" id="UP001528912">
    <property type="component" value="Unassembled WGS sequence"/>
</dbReference>
<dbReference type="Pfam" id="PF00725">
    <property type="entry name" value="3HCDH"/>
    <property type="match status" value="2"/>
</dbReference>
<gene>
    <name evidence="6" type="ORF">P4R38_12895</name>
</gene>
<evidence type="ECO:0000313" key="6">
    <source>
        <dbReference type="EMBL" id="MDF8265146.1"/>
    </source>
</evidence>
<keyword evidence="7" id="KW-1185">Reference proteome</keyword>
<evidence type="ECO:0000256" key="2">
    <source>
        <dbReference type="ARBA" id="ARBA00009463"/>
    </source>
</evidence>
<dbReference type="Gene3D" id="3.40.50.720">
    <property type="entry name" value="NAD(P)-binding Rossmann-like Domain"/>
    <property type="match status" value="1"/>
</dbReference>
<accession>A0ABT6C8U6</accession>
<sequence>MREITTVGVIGLGTMGAGIVEVFAKAGLSVVGVDGTPELAERGRGFLEASTGRAVAKGRLSEEDQAAVLGRVTWSHRLTDLAGADLVVEAVPERMEIKRDIFTTLDGIVREDAILASNTSSLSLTEIAAATAQPQRVIGMHFFNPAPVLALVEVITTLLTDDEVTGAVRELAVRLGKKPVVVGDRAGFVANALLITYLARAIRMYETGHVSREDIDAAGKVGIGLPMGPLTLADLIGLDVVKEVCDVLYAATHEPSAAPPALLQQLVTVGRLGRKTGQGFYAYEKPGSGVVTDAPEAVGRPGAASSVAVVGTGDLATDLVDRLTAAGTTVTAVDDPGADTASLAGTPVVVLVGGPEGSCEDCGSGDCLIAEGVDPSDATACECCHGTAPEAWFGAVAESLDSRTVLVPTDEPSAWALLGRIDPEVQVVPVAVHRPTRSGSLVEVARQIDGDDGAVRSVDATFAAAGFVTLVTRDRAGLVVDALLYPHLNDAVRMLDSGYAGAADIDTAMTAGCGYPQGPFAMIDEIGADEVADGLTDMQTETGDPALSPSPLLVEHAVANRSFLG</sequence>
<feature type="domain" description="3-hydroxyacyl-CoA dehydrogenase C-terminal" evidence="4">
    <location>
        <begin position="187"/>
        <end position="283"/>
    </location>
</feature>
<reference evidence="6 7" key="1">
    <citation type="submission" date="2023-03" db="EMBL/GenBank/DDBJ databases">
        <title>YIM 133296 draft genome.</title>
        <authorList>
            <person name="Xiong L."/>
        </authorList>
    </citation>
    <scope>NUCLEOTIDE SEQUENCE [LARGE SCALE GENOMIC DNA]</scope>
    <source>
        <strain evidence="6 7">YIM 133296</strain>
    </source>
</reference>
<feature type="domain" description="3-hydroxyacyl-CoA dehydrogenase C-terminal" evidence="4">
    <location>
        <begin position="477"/>
        <end position="560"/>
    </location>
</feature>
<protein>
    <submittedName>
        <fullName evidence="6">3-hydroxybutyryl-CoA dehydrogenase</fullName>
    </submittedName>
</protein>
<dbReference type="InterPro" id="IPR036291">
    <property type="entry name" value="NAD(P)-bd_dom_sf"/>
</dbReference>
<evidence type="ECO:0000256" key="1">
    <source>
        <dbReference type="ARBA" id="ARBA00005086"/>
    </source>
</evidence>
<feature type="domain" description="3-hydroxyacyl-CoA dehydrogenase NAD binding" evidence="5">
    <location>
        <begin position="6"/>
        <end position="184"/>
    </location>
</feature>
<evidence type="ECO:0000256" key="3">
    <source>
        <dbReference type="ARBA" id="ARBA00023002"/>
    </source>
</evidence>
<dbReference type="Gene3D" id="1.10.1040.10">
    <property type="entry name" value="N-(1-d-carboxylethyl)-l-norvaline Dehydrogenase, domain 2"/>
    <property type="match status" value="2"/>
</dbReference>
<dbReference type="InterPro" id="IPR008927">
    <property type="entry name" value="6-PGluconate_DH-like_C_sf"/>
</dbReference>
<dbReference type="PANTHER" id="PTHR48075">
    <property type="entry name" value="3-HYDROXYACYL-COA DEHYDROGENASE FAMILY PROTEIN"/>
    <property type="match status" value="1"/>
</dbReference>
<dbReference type="EMBL" id="JAROAV010000031">
    <property type="protein sequence ID" value="MDF8265146.1"/>
    <property type="molecule type" value="Genomic_DNA"/>
</dbReference>
<dbReference type="SUPFAM" id="SSF48179">
    <property type="entry name" value="6-phosphogluconate dehydrogenase C-terminal domain-like"/>
    <property type="match status" value="2"/>
</dbReference>
<evidence type="ECO:0000313" key="7">
    <source>
        <dbReference type="Proteomes" id="UP001528912"/>
    </source>
</evidence>
<name>A0ABT6C8U6_9MICO</name>
<comment type="caution">
    <text evidence="6">The sequence shown here is derived from an EMBL/GenBank/DDBJ whole genome shotgun (WGS) entry which is preliminary data.</text>
</comment>
<proteinExistence type="inferred from homology"/>
<dbReference type="InterPro" id="IPR006108">
    <property type="entry name" value="3HC_DH_C"/>
</dbReference>
<evidence type="ECO:0000259" key="5">
    <source>
        <dbReference type="Pfam" id="PF02737"/>
    </source>
</evidence>
<dbReference type="InterPro" id="IPR013328">
    <property type="entry name" value="6PGD_dom2"/>
</dbReference>
<dbReference type="NCBIfam" id="NF005875">
    <property type="entry name" value="PRK07819.1"/>
    <property type="match status" value="1"/>
</dbReference>
<comment type="similarity">
    <text evidence="2">Belongs to the 3-hydroxyacyl-CoA dehydrogenase family.</text>
</comment>